<dbReference type="STRING" id="1802435.A2114_02050"/>
<evidence type="ECO:0000256" key="1">
    <source>
        <dbReference type="ARBA" id="ARBA00005272"/>
    </source>
</evidence>
<dbReference type="SUPFAM" id="SSF51905">
    <property type="entry name" value="FAD/NAD(P)-binding domain"/>
    <property type="match status" value="2"/>
</dbReference>
<dbReference type="GO" id="GO:0050136">
    <property type="term" value="F:NADH dehydrogenase (quinone) (non-electrogenic) activity"/>
    <property type="evidence" value="ECO:0007669"/>
    <property type="project" value="UniProtKB-EC"/>
</dbReference>
<keyword evidence="6" id="KW-0520">NAD</keyword>
<dbReference type="PANTHER" id="PTHR43706:SF47">
    <property type="entry name" value="EXTERNAL NADH-UBIQUINONE OXIDOREDUCTASE 1, MITOCHONDRIAL-RELATED"/>
    <property type="match status" value="1"/>
</dbReference>
<evidence type="ECO:0000313" key="9">
    <source>
        <dbReference type="EMBL" id="OHA57876.1"/>
    </source>
</evidence>
<keyword evidence="4" id="KW-0274">FAD</keyword>
<sequence length="423" mass="46286">MSAVKKVVVAGAGFGGLKAYRRLAKQFKNNSAVELTLINDVNYFLFTPLLHEVATGSLFPENIIVPLPPLATGPGRRFFVGRVESVLLNNQEVLTSHGAVKYDYLVLALGSENNFYDTPGAAEHTLPLKDLDDAARIKNQIISRFEEAQHYSADRAKFKELLTFVIVGGGPTGVEMAGELADFCRGTFAKLYPALAEAARIVVVQKDNHILPQFSDQLRRRSLSILGRKGVEVLVNTGVEAIKSGQVNLSDGQKIAAGTVIWAAGVKPREVKFDRPIKTERGRLVVNEHLQLESDEAIFAIGDVAAYFDPASQAPLPALAQVADREAKTAAHNVASLITGQALKPFKYRSQGSLLSLGSWRGAGEVLGFHFAGRLAWLLWRAVYWAKMPTAGKKLQILVDWFLIAFSPRDVSLLPFTKDDIHQ</sequence>
<reference evidence="9 10" key="1">
    <citation type="journal article" date="2016" name="Nat. Commun.">
        <title>Thousands of microbial genomes shed light on interconnected biogeochemical processes in an aquifer system.</title>
        <authorList>
            <person name="Anantharaman K."/>
            <person name="Brown C.T."/>
            <person name="Hug L.A."/>
            <person name="Sharon I."/>
            <person name="Castelle C.J."/>
            <person name="Probst A.J."/>
            <person name="Thomas B.C."/>
            <person name="Singh A."/>
            <person name="Wilkins M.J."/>
            <person name="Karaoz U."/>
            <person name="Brodie E.L."/>
            <person name="Williams K.H."/>
            <person name="Hubbard S.S."/>
            <person name="Banfield J.F."/>
        </authorList>
    </citation>
    <scope>NUCLEOTIDE SEQUENCE [LARGE SCALE GENOMIC DNA]</scope>
</reference>
<dbReference type="Gene3D" id="3.50.50.100">
    <property type="match status" value="1"/>
</dbReference>
<evidence type="ECO:0000256" key="2">
    <source>
        <dbReference type="ARBA" id="ARBA00012637"/>
    </source>
</evidence>
<dbReference type="EC" id="1.6.5.9" evidence="2"/>
<evidence type="ECO:0000256" key="6">
    <source>
        <dbReference type="ARBA" id="ARBA00023027"/>
    </source>
</evidence>
<evidence type="ECO:0000256" key="5">
    <source>
        <dbReference type="ARBA" id="ARBA00023002"/>
    </source>
</evidence>
<gene>
    <name evidence="9" type="ORF">A2114_02050</name>
</gene>
<comment type="caution">
    <text evidence="9">The sequence shown here is derived from an EMBL/GenBank/DDBJ whole genome shotgun (WGS) entry which is preliminary data.</text>
</comment>
<dbReference type="PANTHER" id="PTHR43706">
    <property type="entry name" value="NADH DEHYDROGENASE"/>
    <property type="match status" value="1"/>
</dbReference>
<comment type="similarity">
    <text evidence="1">Belongs to the NADH dehydrogenase family.</text>
</comment>
<evidence type="ECO:0000256" key="4">
    <source>
        <dbReference type="ARBA" id="ARBA00022827"/>
    </source>
</evidence>
<proteinExistence type="inferred from homology"/>
<evidence type="ECO:0000256" key="7">
    <source>
        <dbReference type="ARBA" id="ARBA00047599"/>
    </source>
</evidence>
<evidence type="ECO:0000259" key="8">
    <source>
        <dbReference type="Pfam" id="PF07992"/>
    </source>
</evidence>
<keyword evidence="5" id="KW-0560">Oxidoreductase</keyword>
<dbReference type="InterPro" id="IPR045024">
    <property type="entry name" value="NDH-2"/>
</dbReference>
<feature type="domain" description="FAD/NAD(P)-binding" evidence="8">
    <location>
        <begin position="5"/>
        <end position="327"/>
    </location>
</feature>
<dbReference type="PRINTS" id="PR00368">
    <property type="entry name" value="FADPNR"/>
</dbReference>
<dbReference type="Proteomes" id="UP000176494">
    <property type="component" value="Unassembled WGS sequence"/>
</dbReference>
<dbReference type="InterPro" id="IPR023753">
    <property type="entry name" value="FAD/NAD-binding_dom"/>
</dbReference>
<dbReference type="PRINTS" id="PR00411">
    <property type="entry name" value="PNDRDTASEI"/>
</dbReference>
<keyword evidence="3" id="KW-0285">Flavoprotein</keyword>
<dbReference type="EMBL" id="MHTG01000004">
    <property type="protein sequence ID" value="OHA57876.1"/>
    <property type="molecule type" value="Genomic_DNA"/>
</dbReference>
<organism evidence="9 10">
    <name type="scientific">Candidatus Vogelbacteria bacterium GWA1_51_14</name>
    <dbReference type="NCBI Taxonomy" id="1802435"/>
    <lineage>
        <taxon>Bacteria</taxon>
        <taxon>Candidatus Vogeliibacteriota</taxon>
    </lineage>
</organism>
<evidence type="ECO:0000256" key="3">
    <source>
        <dbReference type="ARBA" id="ARBA00022630"/>
    </source>
</evidence>
<name>A0A1G2QBB0_9BACT</name>
<accession>A0A1G2QBB0</accession>
<comment type="catalytic activity">
    <reaction evidence="7">
        <text>a quinone + NADH + H(+) = a quinol + NAD(+)</text>
        <dbReference type="Rhea" id="RHEA:46160"/>
        <dbReference type="ChEBI" id="CHEBI:15378"/>
        <dbReference type="ChEBI" id="CHEBI:24646"/>
        <dbReference type="ChEBI" id="CHEBI:57540"/>
        <dbReference type="ChEBI" id="CHEBI:57945"/>
        <dbReference type="ChEBI" id="CHEBI:132124"/>
        <dbReference type="EC" id="1.6.5.9"/>
    </reaction>
</comment>
<dbReference type="InterPro" id="IPR036188">
    <property type="entry name" value="FAD/NAD-bd_sf"/>
</dbReference>
<dbReference type="Pfam" id="PF07992">
    <property type="entry name" value="Pyr_redox_2"/>
    <property type="match status" value="1"/>
</dbReference>
<dbReference type="AlphaFoldDB" id="A0A1G2QBB0"/>
<evidence type="ECO:0000313" key="10">
    <source>
        <dbReference type="Proteomes" id="UP000176494"/>
    </source>
</evidence>
<protein>
    <recommendedName>
        <fullName evidence="2">NADH:ubiquinone reductase (non-electrogenic)</fullName>
        <ecNumber evidence="2">1.6.5.9</ecNumber>
    </recommendedName>
</protein>